<feature type="domain" description="4Fe-4S ferredoxin-type" evidence="8">
    <location>
        <begin position="179"/>
        <end position="208"/>
    </location>
</feature>
<dbReference type="STRING" id="1121326.CLMAG_24620"/>
<dbReference type="InterPro" id="IPR017896">
    <property type="entry name" value="4Fe4S_Fe-S-bd"/>
</dbReference>
<evidence type="ECO:0000256" key="1">
    <source>
        <dbReference type="ARBA" id="ARBA00022448"/>
    </source>
</evidence>
<dbReference type="Gene3D" id="3.30.70.20">
    <property type="match status" value="1"/>
</dbReference>
<comment type="caution">
    <text evidence="9">The sequence shown here is derived from an EMBL/GenBank/DDBJ whole genome shotgun (WGS) entry which is preliminary data.</text>
</comment>
<name>A0A161WZQ5_9CLOT</name>
<keyword evidence="5" id="KW-0408">Iron</keyword>
<evidence type="ECO:0000256" key="3">
    <source>
        <dbReference type="ARBA" id="ARBA00022723"/>
    </source>
</evidence>
<gene>
    <name evidence="9" type="primary">yccM_1</name>
    <name evidence="9" type="ORF">CLMAG_24620</name>
</gene>
<dbReference type="RefSeq" id="WP_066622252.1">
    <property type="nucleotide sequence ID" value="NZ_FQXL01000021.1"/>
</dbReference>
<feature type="transmembrane region" description="Helical" evidence="7">
    <location>
        <begin position="86"/>
        <end position="103"/>
    </location>
</feature>
<keyword evidence="2" id="KW-0004">4Fe-4S</keyword>
<evidence type="ECO:0000256" key="7">
    <source>
        <dbReference type="SAM" id="Phobius"/>
    </source>
</evidence>
<dbReference type="GO" id="GO:0005886">
    <property type="term" value="C:plasma membrane"/>
    <property type="evidence" value="ECO:0007669"/>
    <property type="project" value="TreeGrafter"/>
</dbReference>
<keyword evidence="1" id="KW-0813">Transport</keyword>
<dbReference type="PROSITE" id="PS51379">
    <property type="entry name" value="4FE4S_FER_2"/>
    <property type="match status" value="2"/>
</dbReference>
<dbReference type="PROSITE" id="PS00198">
    <property type="entry name" value="4FE4S_FER_1"/>
    <property type="match status" value="1"/>
</dbReference>
<dbReference type="EMBL" id="LWAE01000002">
    <property type="protein sequence ID" value="KZL92648.1"/>
    <property type="molecule type" value="Genomic_DNA"/>
</dbReference>
<dbReference type="PANTHER" id="PTHR30176:SF3">
    <property type="entry name" value="FERREDOXIN-TYPE PROTEIN NAPH"/>
    <property type="match status" value="1"/>
</dbReference>
<accession>A0A161WZQ5</accession>
<proteinExistence type="predicted"/>
<evidence type="ECO:0000256" key="2">
    <source>
        <dbReference type="ARBA" id="ARBA00022485"/>
    </source>
</evidence>
<keyword evidence="7" id="KW-0472">Membrane</keyword>
<evidence type="ECO:0000256" key="4">
    <source>
        <dbReference type="ARBA" id="ARBA00022982"/>
    </source>
</evidence>
<keyword evidence="10" id="KW-1185">Reference proteome</keyword>
<sequence>MIQKIRLLVQILFFGIFILLMFINKAQLWMGFIFVSVILDFFFGRIYCGWACPINTLIRSVNWIKKKLKIKNKPVPGILKSEKPRWAAFIFFLIGLGYTIYTITQGRKFPLPLIIIPLGLFTTFFISENAWHRYLCPWGVLFSLTARFSKFGISPSKCSSCSTCAKNCPADAITFEKKKSATVTATHCLLCFQCKTTCPINTMSYGHKK</sequence>
<dbReference type="SUPFAM" id="SSF54862">
    <property type="entry name" value="4Fe-4S ferredoxins"/>
    <property type="match status" value="1"/>
</dbReference>
<dbReference type="GO" id="GO:0051539">
    <property type="term" value="F:4 iron, 4 sulfur cluster binding"/>
    <property type="evidence" value="ECO:0007669"/>
    <property type="project" value="UniProtKB-KW"/>
</dbReference>
<keyword evidence="6" id="KW-0411">Iron-sulfur</keyword>
<keyword evidence="3" id="KW-0479">Metal-binding</keyword>
<organism evidence="9 10">
    <name type="scientific">Clostridium magnum DSM 2767</name>
    <dbReference type="NCBI Taxonomy" id="1121326"/>
    <lineage>
        <taxon>Bacteria</taxon>
        <taxon>Bacillati</taxon>
        <taxon>Bacillota</taxon>
        <taxon>Clostridia</taxon>
        <taxon>Eubacteriales</taxon>
        <taxon>Clostridiaceae</taxon>
        <taxon>Clostridium</taxon>
    </lineage>
</organism>
<evidence type="ECO:0000256" key="5">
    <source>
        <dbReference type="ARBA" id="ARBA00023004"/>
    </source>
</evidence>
<protein>
    <submittedName>
        <fullName evidence="9">Putative electron transport protein YccM</fullName>
    </submittedName>
</protein>
<keyword evidence="7" id="KW-0812">Transmembrane</keyword>
<dbReference type="OrthoDB" id="9786132at2"/>
<keyword evidence="7" id="KW-1133">Transmembrane helix</keyword>
<dbReference type="PATRIC" id="fig|1121326.3.peg.2462"/>
<dbReference type="InterPro" id="IPR017900">
    <property type="entry name" value="4Fe4S_Fe_S_CS"/>
</dbReference>
<dbReference type="Pfam" id="PF13237">
    <property type="entry name" value="Fer4_10"/>
    <property type="match status" value="1"/>
</dbReference>
<evidence type="ECO:0000256" key="6">
    <source>
        <dbReference type="ARBA" id="ARBA00023014"/>
    </source>
</evidence>
<evidence type="ECO:0000313" key="10">
    <source>
        <dbReference type="Proteomes" id="UP000076603"/>
    </source>
</evidence>
<feature type="transmembrane region" description="Helical" evidence="7">
    <location>
        <begin position="29"/>
        <end position="58"/>
    </location>
</feature>
<feature type="domain" description="4Fe-4S ferredoxin-type" evidence="8">
    <location>
        <begin position="149"/>
        <end position="178"/>
    </location>
</feature>
<dbReference type="GO" id="GO:0046872">
    <property type="term" value="F:metal ion binding"/>
    <property type="evidence" value="ECO:0007669"/>
    <property type="project" value="UniProtKB-KW"/>
</dbReference>
<dbReference type="PANTHER" id="PTHR30176">
    <property type="entry name" value="FERREDOXIN-TYPE PROTEIN NAPH"/>
    <property type="match status" value="1"/>
</dbReference>
<dbReference type="InterPro" id="IPR051684">
    <property type="entry name" value="Electron_Trans/Redox"/>
</dbReference>
<dbReference type="Proteomes" id="UP000076603">
    <property type="component" value="Unassembled WGS sequence"/>
</dbReference>
<reference evidence="9 10" key="1">
    <citation type="submission" date="2016-04" db="EMBL/GenBank/DDBJ databases">
        <title>Genome sequence of Clostridium magnum DSM 2767.</title>
        <authorList>
            <person name="Poehlein A."/>
            <person name="Uhlig R."/>
            <person name="Fischer R."/>
            <person name="Bahl H."/>
            <person name="Daniel R."/>
        </authorList>
    </citation>
    <scope>NUCLEOTIDE SEQUENCE [LARGE SCALE GENOMIC DNA]</scope>
    <source>
        <strain evidence="9 10">DSM 2767</strain>
    </source>
</reference>
<evidence type="ECO:0000259" key="8">
    <source>
        <dbReference type="PROSITE" id="PS51379"/>
    </source>
</evidence>
<keyword evidence="4" id="KW-0249">Electron transport</keyword>
<feature type="transmembrane region" description="Helical" evidence="7">
    <location>
        <begin position="7"/>
        <end position="23"/>
    </location>
</feature>
<dbReference type="AlphaFoldDB" id="A0A161WZQ5"/>
<feature type="transmembrane region" description="Helical" evidence="7">
    <location>
        <begin position="109"/>
        <end position="126"/>
    </location>
</feature>
<dbReference type="Pfam" id="PF12801">
    <property type="entry name" value="Fer4_5"/>
    <property type="match status" value="2"/>
</dbReference>
<evidence type="ECO:0000313" key="9">
    <source>
        <dbReference type="EMBL" id="KZL92648.1"/>
    </source>
</evidence>